<organism evidence="1 2">
    <name type="scientific">Robertmurraya yapensis</name>
    <name type="common">ex Hitch et al 2024</name>
    <dbReference type="NCBI Taxonomy" id="3133160"/>
    <lineage>
        <taxon>Bacteria</taxon>
        <taxon>Bacillati</taxon>
        <taxon>Bacillota</taxon>
        <taxon>Bacilli</taxon>
        <taxon>Bacillales</taxon>
        <taxon>Bacillaceae</taxon>
        <taxon>Robertmurraya</taxon>
    </lineage>
</organism>
<reference evidence="1" key="1">
    <citation type="submission" date="2024-03" db="EMBL/GenBank/DDBJ databases">
        <title>Human intestinal bacterial collection.</title>
        <authorList>
            <person name="Pauvert C."/>
            <person name="Hitch T.C.A."/>
            <person name="Clavel T."/>
        </authorList>
    </citation>
    <scope>NUCLEOTIDE SEQUENCE</scope>
    <source>
        <strain evidence="1">CLA-AA-H227</strain>
    </source>
</reference>
<name>A0ACC6S6L9_9BACI</name>
<dbReference type="Proteomes" id="UP001439875">
    <property type="component" value="Unassembled WGS sequence"/>
</dbReference>
<evidence type="ECO:0000313" key="2">
    <source>
        <dbReference type="Proteomes" id="UP001439875"/>
    </source>
</evidence>
<protein>
    <submittedName>
        <fullName evidence="1">Intracellular proteinase inhibitor</fullName>
    </submittedName>
</protein>
<dbReference type="EMBL" id="JBBMEW010000002">
    <property type="protein sequence ID" value="MEQ2525695.1"/>
    <property type="molecule type" value="Genomic_DNA"/>
</dbReference>
<gene>
    <name evidence="1" type="ORF">WMO40_03190</name>
</gene>
<accession>A0ACC6S6L9</accession>
<comment type="caution">
    <text evidence="1">The sequence shown here is derived from an EMBL/GenBank/DDBJ whole genome shotgun (WGS) entry which is preliminary data.</text>
</comment>
<sequence length="121" mass="13802">MSLLQFLLFIPFLSSLLFGEGEQAVFKNVLVDGEKGEYLVEGEVRTEAGVFFYTVEDGHYQYVDETKVTLSDKSSAPFKIAVKIPTEQLPDNATLILNLYERDKANQIVHNYPVILEEFYD</sequence>
<keyword evidence="2" id="KW-1185">Reference proteome</keyword>
<proteinExistence type="predicted"/>
<evidence type="ECO:0000313" key="1">
    <source>
        <dbReference type="EMBL" id="MEQ2525695.1"/>
    </source>
</evidence>